<name>A0ABP6YZB0_9ACTN</name>
<gene>
    <name evidence="1" type="ORF">GCM10022295_89210</name>
</gene>
<dbReference type="EMBL" id="BAABCE010000033">
    <property type="protein sequence ID" value="GAA3593946.1"/>
    <property type="molecule type" value="Genomic_DNA"/>
</dbReference>
<proteinExistence type="predicted"/>
<comment type="caution">
    <text evidence="1">The sequence shown here is derived from an EMBL/GenBank/DDBJ whole genome shotgun (WGS) entry which is preliminary data.</text>
</comment>
<accession>A0ABP6YZB0</accession>
<reference evidence="2" key="1">
    <citation type="journal article" date="2019" name="Int. J. Syst. Evol. Microbiol.">
        <title>The Global Catalogue of Microorganisms (GCM) 10K type strain sequencing project: providing services to taxonomists for standard genome sequencing and annotation.</title>
        <authorList>
            <consortium name="The Broad Institute Genomics Platform"/>
            <consortium name="The Broad Institute Genome Sequencing Center for Infectious Disease"/>
            <person name="Wu L."/>
            <person name="Ma J."/>
        </authorList>
    </citation>
    <scope>NUCLEOTIDE SEQUENCE [LARGE SCALE GENOMIC DNA]</scope>
    <source>
        <strain evidence="2">JCM 17656</strain>
    </source>
</reference>
<evidence type="ECO:0000313" key="2">
    <source>
        <dbReference type="Proteomes" id="UP001500707"/>
    </source>
</evidence>
<protein>
    <submittedName>
        <fullName evidence="1">Uncharacterized protein</fullName>
    </submittedName>
</protein>
<sequence>MSAGERVRSRRALVLVGGGQTSHTVLRLTETFRAAAPQSRNRTYNRLPWKGTIMSEMPAYMPVIYPADEAIVIADWQVALFQGDAE</sequence>
<organism evidence="1 2">
    <name type="scientific">Streptomyces osmaniensis</name>
    <dbReference type="NCBI Taxonomy" id="593134"/>
    <lineage>
        <taxon>Bacteria</taxon>
        <taxon>Bacillati</taxon>
        <taxon>Actinomycetota</taxon>
        <taxon>Actinomycetes</taxon>
        <taxon>Kitasatosporales</taxon>
        <taxon>Streptomycetaceae</taxon>
        <taxon>Streptomyces</taxon>
    </lineage>
</organism>
<keyword evidence="2" id="KW-1185">Reference proteome</keyword>
<evidence type="ECO:0000313" key="1">
    <source>
        <dbReference type="EMBL" id="GAA3593946.1"/>
    </source>
</evidence>
<dbReference type="Proteomes" id="UP001500707">
    <property type="component" value="Unassembled WGS sequence"/>
</dbReference>